<dbReference type="PANTHER" id="PTHR35011">
    <property type="entry name" value="2,3-DIKETO-L-GULONATE TRAP TRANSPORTER SMALL PERMEASE PROTEIN YIAM"/>
    <property type="match status" value="1"/>
</dbReference>
<feature type="domain" description="Tripartite ATP-independent periplasmic transporters DctQ component" evidence="10">
    <location>
        <begin position="23"/>
        <end position="151"/>
    </location>
</feature>
<evidence type="ECO:0000313" key="11">
    <source>
        <dbReference type="EMBL" id="MUG70009.1"/>
    </source>
</evidence>
<comment type="caution">
    <text evidence="11">The sequence shown here is derived from an EMBL/GenBank/DDBJ whole genome shotgun (WGS) entry which is preliminary data.</text>
</comment>
<evidence type="ECO:0000313" key="12">
    <source>
        <dbReference type="Proteomes" id="UP000450917"/>
    </source>
</evidence>
<comment type="subcellular location">
    <subcellularLocation>
        <location evidence="1">Cell inner membrane</location>
        <topology evidence="1">Multi-pass membrane protein</topology>
    </subcellularLocation>
</comment>
<evidence type="ECO:0000259" key="10">
    <source>
        <dbReference type="Pfam" id="PF04290"/>
    </source>
</evidence>
<feature type="transmembrane region" description="Helical" evidence="9">
    <location>
        <begin position="12"/>
        <end position="35"/>
    </location>
</feature>
<organism evidence="11 12">
    <name type="scientific">Paenibacillus validus</name>
    <dbReference type="NCBI Taxonomy" id="44253"/>
    <lineage>
        <taxon>Bacteria</taxon>
        <taxon>Bacillati</taxon>
        <taxon>Bacillota</taxon>
        <taxon>Bacilli</taxon>
        <taxon>Bacillales</taxon>
        <taxon>Paenibacillaceae</taxon>
        <taxon>Paenibacillus</taxon>
    </lineage>
</organism>
<evidence type="ECO:0000256" key="1">
    <source>
        <dbReference type="ARBA" id="ARBA00004429"/>
    </source>
</evidence>
<proteinExistence type="inferred from homology"/>
<protein>
    <submittedName>
        <fullName evidence="11">TRAP transporter small permease subunit</fullName>
    </submittedName>
</protein>
<comment type="similarity">
    <text evidence="8">Belongs to the TRAP transporter small permease family.</text>
</comment>
<dbReference type="GO" id="GO:0005886">
    <property type="term" value="C:plasma membrane"/>
    <property type="evidence" value="ECO:0007669"/>
    <property type="project" value="UniProtKB-SubCell"/>
</dbReference>
<dbReference type="EMBL" id="WNZX01000002">
    <property type="protein sequence ID" value="MUG70009.1"/>
    <property type="molecule type" value="Genomic_DNA"/>
</dbReference>
<dbReference type="GO" id="GO:0015740">
    <property type="term" value="P:C4-dicarboxylate transport"/>
    <property type="evidence" value="ECO:0007669"/>
    <property type="project" value="TreeGrafter"/>
</dbReference>
<dbReference type="InterPro" id="IPR007387">
    <property type="entry name" value="TRAP_DctQ"/>
</dbReference>
<sequence length="185" mass="20537">MGKLTAWLDQVLNVIMAIFMAAMAIFTFGNVILRYAFDSGITWSEELSRFLFVYLVFLGAVAALKEKQHLGVDSLVKRLPAPLKRFVYVLSHLLMLITMVLVGDGSWRMTLMSIDTQAPATGMSLAFVYGIGIITSICMGLILLSNIIRVIVDKSSIEKLAKTLDSEEEIKLERSRLQTAEGVET</sequence>
<dbReference type="InterPro" id="IPR055348">
    <property type="entry name" value="DctQ"/>
</dbReference>
<evidence type="ECO:0000256" key="9">
    <source>
        <dbReference type="SAM" id="Phobius"/>
    </source>
</evidence>
<evidence type="ECO:0000256" key="2">
    <source>
        <dbReference type="ARBA" id="ARBA00022448"/>
    </source>
</evidence>
<evidence type="ECO:0000256" key="6">
    <source>
        <dbReference type="ARBA" id="ARBA00022989"/>
    </source>
</evidence>
<name>A0A7X2Z813_9BACL</name>
<evidence type="ECO:0000256" key="8">
    <source>
        <dbReference type="ARBA" id="ARBA00038436"/>
    </source>
</evidence>
<feature type="transmembrane region" description="Helical" evidence="9">
    <location>
        <begin position="86"/>
        <end position="107"/>
    </location>
</feature>
<keyword evidence="7 9" id="KW-0472">Membrane</keyword>
<feature type="transmembrane region" description="Helical" evidence="9">
    <location>
        <begin position="47"/>
        <end position="65"/>
    </location>
</feature>
<dbReference type="AlphaFoldDB" id="A0A7X2Z813"/>
<keyword evidence="2" id="KW-0813">Transport</keyword>
<dbReference type="PANTHER" id="PTHR35011:SF2">
    <property type="entry name" value="2,3-DIKETO-L-GULONATE TRAP TRANSPORTER SMALL PERMEASE PROTEIN YIAM"/>
    <property type="match status" value="1"/>
</dbReference>
<gene>
    <name evidence="11" type="ORF">GNP93_04885</name>
</gene>
<reference evidence="11 12" key="1">
    <citation type="submission" date="2019-11" db="EMBL/GenBank/DDBJ databases">
        <title>Draft genome sequences of five Paenibacillus species of dairy origin.</title>
        <authorList>
            <person name="Olajide A.M."/>
            <person name="Chen S."/>
            <person name="Lapointe G."/>
        </authorList>
    </citation>
    <scope>NUCLEOTIDE SEQUENCE [LARGE SCALE GENOMIC DNA]</scope>
    <source>
        <strain evidence="11 12">2CS3</strain>
    </source>
</reference>
<evidence type="ECO:0000256" key="3">
    <source>
        <dbReference type="ARBA" id="ARBA00022475"/>
    </source>
</evidence>
<dbReference type="GO" id="GO:0022857">
    <property type="term" value="F:transmembrane transporter activity"/>
    <property type="evidence" value="ECO:0007669"/>
    <property type="project" value="TreeGrafter"/>
</dbReference>
<evidence type="ECO:0000256" key="4">
    <source>
        <dbReference type="ARBA" id="ARBA00022519"/>
    </source>
</evidence>
<accession>A0A7X2Z813</accession>
<evidence type="ECO:0000256" key="7">
    <source>
        <dbReference type="ARBA" id="ARBA00023136"/>
    </source>
</evidence>
<keyword evidence="12" id="KW-1185">Reference proteome</keyword>
<keyword evidence="4" id="KW-0997">Cell inner membrane</keyword>
<keyword evidence="6 9" id="KW-1133">Transmembrane helix</keyword>
<keyword evidence="5 9" id="KW-0812">Transmembrane</keyword>
<feature type="transmembrane region" description="Helical" evidence="9">
    <location>
        <begin position="127"/>
        <end position="152"/>
    </location>
</feature>
<evidence type="ECO:0000256" key="5">
    <source>
        <dbReference type="ARBA" id="ARBA00022692"/>
    </source>
</evidence>
<dbReference type="Pfam" id="PF04290">
    <property type="entry name" value="DctQ"/>
    <property type="match status" value="1"/>
</dbReference>
<dbReference type="Proteomes" id="UP000450917">
    <property type="component" value="Unassembled WGS sequence"/>
</dbReference>
<keyword evidence="3" id="KW-1003">Cell membrane</keyword>
<dbReference type="RefSeq" id="WP_141333964.1">
    <property type="nucleotide sequence ID" value="NZ_JBDLZV010000001.1"/>
</dbReference>